<dbReference type="Gene3D" id="1.10.472.80">
    <property type="entry name" value="Ypt/Rab-GAP domain of gyp1p, domain 3"/>
    <property type="match status" value="1"/>
</dbReference>
<protein>
    <submittedName>
        <fullName evidence="1">Uncharacterized protein</fullName>
    </submittedName>
</protein>
<sequence length="147" mass="16967">MRERKTEGERWVILSRLGRTGRGASQVGMGSFEVRLRPVTSPCFFIPGFPKLQRFQAHHDHILSRHMGKLKKHLVRTGAAYGRTGDRKPPRNTLGGPDKEQMYTGIYTTKWFLQCFIERRKQQSCAESRCLRIPSLSEETGNQYITQ</sequence>
<dbReference type="AlphaFoldDB" id="A0A8T2MRU1"/>
<accession>A0A8T2MRU1</accession>
<name>A0A8T2MRU1_9TELE</name>
<evidence type="ECO:0000313" key="1">
    <source>
        <dbReference type="EMBL" id="KAG9331099.1"/>
    </source>
</evidence>
<dbReference type="Proteomes" id="UP000824540">
    <property type="component" value="Unassembled WGS sequence"/>
</dbReference>
<reference evidence="1" key="1">
    <citation type="thesis" date="2021" institute="BYU ScholarsArchive" country="Provo, UT, USA">
        <title>Applications of and Algorithms for Genome Assembly and Genomic Analyses with an Emphasis on Marine Teleosts.</title>
        <authorList>
            <person name="Pickett B.D."/>
        </authorList>
    </citation>
    <scope>NUCLEOTIDE SEQUENCE</scope>
    <source>
        <strain evidence="1">HI-2016</strain>
    </source>
</reference>
<keyword evidence="2" id="KW-1185">Reference proteome</keyword>
<evidence type="ECO:0000313" key="2">
    <source>
        <dbReference type="Proteomes" id="UP000824540"/>
    </source>
</evidence>
<comment type="caution">
    <text evidence="1">The sequence shown here is derived from an EMBL/GenBank/DDBJ whole genome shotgun (WGS) entry which is preliminary data.</text>
</comment>
<dbReference type="OrthoDB" id="294251at2759"/>
<dbReference type="EMBL" id="JAFBMS010000386">
    <property type="protein sequence ID" value="KAG9331099.1"/>
    <property type="molecule type" value="Genomic_DNA"/>
</dbReference>
<proteinExistence type="predicted"/>
<gene>
    <name evidence="1" type="ORF">JZ751_020257</name>
</gene>
<organism evidence="1 2">
    <name type="scientific">Albula glossodonta</name>
    <name type="common">roundjaw bonefish</name>
    <dbReference type="NCBI Taxonomy" id="121402"/>
    <lineage>
        <taxon>Eukaryota</taxon>
        <taxon>Metazoa</taxon>
        <taxon>Chordata</taxon>
        <taxon>Craniata</taxon>
        <taxon>Vertebrata</taxon>
        <taxon>Euteleostomi</taxon>
        <taxon>Actinopterygii</taxon>
        <taxon>Neopterygii</taxon>
        <taxon>Teleostei</taxon>
        <taxon>Albuliformes</taxon>
        <taxon>Albulidae</taxon>
        <taxon>Albula</taxon>
    </lineage>
</organism>